<proteinExistence type="predicted"/>
<comment type="caution">
    <text evidence="3">The sequence shown here is derived from an EMBL/GenBank/DDBJ whole genome shotgun (WGS) entry which is preliminary data.</text>
</comment>
<dbReference type="RefSeq" id="WP_283445635.1">
    <property type="nucleotide sequence ID" value="NZ_FXUL01000043.1"/>
</dbReference>
<dbReference type="Pfam" id="PF03713">
    <property type="entry name" value="DUF305"/>
    <property type="match status" value="1"/>
</dbReference>
<evidence type="ECO:0000256" key="1">
    <source>
        <dbReference type="SAM" id="MobiDB-lite"/>
    </source>
</evidence>
<feature type="region of interest" description="Disordered" evidence="1">
    <location>
        <begin position="94"/>
        <end position="130"/>
    </location>
</feature>
<name>A0ABY1QWK6_9BURK</name>
<dbReference type="Proteomes" id="UP001158049">
    <property type="component" value="Unassembled WGS sequence"/>
</dbReference>
<accession>A0ABY1QWK6</accession>
<evidence type="ECO:0000313" key="4">
    <source>
        <dbReference type="Proteomes" id="UP001158049"/>
    </source>
</evidence>
<feature type="compositionally biased region" description="Low complexity" evidence="1">
    <location>
        <begin position="102"/>
        <end position="113"/>
    </location>
</feature>
<feature type="domain" description="DUF305" evidence="2">
    <location>
        <begin position="112"/>
        <end position="229"/>
    </location>
</feature>
<dbReference type="InterPro" id="IPR012347">
    <property type="entry name" value="Ferritin-like"/>
</dbReference>
<dbReference type="InterPro" id="IPR005183">
    <property type="entry name" value="DUF305_CopM-like"/>
</dbReference>
<gene>
    <name evidence="3" type="ORF">SAMN06295970_1438</name>
</gene>
<sequence>MVNVRFSKTRKALEAYLKNSENGISRSTIGKTLSAIGVTAVLVTTAPAAFADGPGRGQTADFEKAYLEFIIDHHYSALRMTELAAGTDLQRDTAIDNPQEGTAPTPNTNPTPAKATDEQIRSMSRQANRGQREEILKAQKFLHDWYGVNHTPQLQGPGRQAIQQLERTPAGAEFNRTFLETFSNHHYRALFPSLACQVKRDIDHDGLERYCSGIVHAQTNQINDMREMLCKKFSICDFVPTANLGQALPLINRP</sequence>
<keyword evidence="4" id="KW-1185">Reference proteome</keyword>
<evidence type="ECO:0000313" key="3">
    <source>
        <dbReference type="EMBL" id="SMP81322.1"/>
    </source>
</evidence>
<dbReference type="EMBL" id="FXUL01000043">
    <property type="protein sequence ID" value="SMP81322.1"/>
    <property type="molecule type" value="Genomic_DNA"/>
</dbReference>
<organism evidence="3 4">
    <name type="scientific">Noviherbaspirillum suwonense</name>
    <dbReference type="NCBI Taxonomy" id="1224511"/>
    <lineage>
        <taxon>Bacteria</taxon>
        <taxon>Pseudomonadati</taxon>
        <taxon>Pseudomonadota</taxon>
        <taxon>Betaproteobacteria</taxon>
        <taxon>Burkholderiales</taxon>
        <taxon>Oxalobacteraceae</taxon>
        <taxon>Noviherbaspirillum</taxon>
    </lineage>
</organism>
<reference evidence="3 4" key="1">
    <citation type="submission" date="2017-05" db="EMBL/GenBank/DDBJ databases">
        <authorList>
            <person name="Varghese N."/>
            <person name="Submissions S."/>
        </authorList>
    </citation>
    <scope>NUCLEOTIDE SEQUENCE [LARGE SCALE GENOMIC DNA]</scope>
    <source>
        <strain evidence="3 4">DSM 26001</strain>
    </source>
</reference>
<evidence type="ECO:0000259" key="2">
    <source>
        <dbReference type="Pfam" id="PF03713"/>
    </source>
</evidence>
<protein>
    <submittedName>
        <fullName evidence="3">Uncharacterized conserved protein, DUF305 family</fullName>
    </submittedName>
</protein>
<dbReference type="Gene3D" id="1.20.1260.10">
    <property type="match status" value="1"/>
</dbReference>